<gene>
    <name evidence="2" type="ORF">EYF80_027202</name>
</gene>
<dbReference type="Proteomes" id="UP000314294">
    <property type="component" value="Unassembled WGS sequence"/>
</dbReference>
<feature type="region of interest" description="Disordered" evidence="1">
    <location>
        <begin position="1"/>
        <end position="69"/>
    </location>
</feature>
<evidence type="ECO:0000256" key="1">
    <source>
        <dbReference type="SAM" id="MobiDB-lite"/>
    </source>
</evidence>
<accession>A0A4Z2HC60</accession>
<evidence type="ECO:0000313" key="2">
    <source>
        <dbReference type="EMBL" id="TNN62603.1"/>
    </source>
</evidence>
<feature type="compositionally biased region" description="Polar residues" evidence="1">
    <location>
        <begin position="19"/>
        <end position="36"/>
    </location>
</feature>
<organism evidence="2 3">
    <name type="scientific">Liparis tanakae</name>
    <name type="common">Tanaka's snailfish</name>
    <dbReference type="NCBI Taxonomy" id="230148"/>
    <lineage>
        <taxon>Eukaryota</taxon>
        <taxon>Metazoa</taxon>
        <taxon>Chordata</taxon>
        <taxon>Craniata</taxon>
        <taxon>Vertebrata</taxon>
        <taxon>Euteleostomi</taxon>
        <taxon>Actinopterygii</taxon>
        <taxon>Neopterygii</taxon>
        <taxon>Teleostei</taxon>
        <taxon>Neoteleostei</taxon>
        <taxon>Acanthomorphata</taxon>
        <taxon>Eupercaria</taxon>
        <taxon>Perciformes</taxon>
        <taxon>Cottioidei</taxon>
        <taxon>Cottales</taxon>
        <taxon>Liparidae</taxon>
        <taxon>Liparis</taxon>
    </lineage>
</organism>
<comment type="caution">
    <text evidence="2">The sequence shown here is derived from an EMBL/GenBank/DDBJ whole genome shotgun (WGS) entry which is preliminary data.</text>
</comment>
<protein>
    <submittedName>
        <fullName evidence="2">Uncharacterized protein</fullName>
    </submittedName>
</protein>
<proteinExistence type="predicted"/>
<dbReference type="AlphaFoldDB" id="A0A4Z2HC60"/>
<reference evidence="2 3" key="1">
    <citation type="submission" date="2019-03" db="EMBL/GenBank/DDBJ databases">
        <title>First draft genome of Liparis tanakae, snailfish: a comprehensive survey of snailfish specific genes.</title>
        <authorList>
            <person name="Kim W."/>
            <person name="Song I."/>
            <person name="Jeong J.-H."/>
            <person name="Kim D."/>
            <person name="Kim S."/>
            <person name="Ryu S."/>
            <person name="Song J.Y."/>
            <person name="Lee S.K."/>
        </authorList>
    </citation>
    <scope>NUCLEOTIDE SEQUENCE [LARGE SCALE GENOMIC DNA]</scope>
    <source>
        <tissue evidence="2">Muscle</tissue>
    </source>
</reference>
<keyword evidence="3" id="KW-1185">Reference proteome</keyword>
<sequence>MDRMCPLSRMEMNKPLRLPQTQQGGSEETRAVSRNSAARPITGRDVRHGSDSKESSFTGREMEEVEERG</sequence>
<evidence type="ECO:0000313" key="3">
    <source>
        <dbReference type="Proteomes" id="UP000314294"/>
    </source>
</evidence>
<dbReference type="EMBL" id="SRLO01000290">
    <property type="protein sequence ID" value="TNN62603.1"/>
    <property type="molecule type" value="Genomic_DNA"/>
</dbReference>
<name>A0A4Z2HC60_9TELE</name>
<feature type="compositionally biased region" description="Basic and acidic residues" evidence="1">
    <location>
        <begin position="42"/>
        <end position="54"/>
    </location>
</feature>